<feature type="transmembrane region" description="Helical" evidence="1">
    <location>
        <begin position="403"/>
        <end position="429"/>
    </location>
</feature>
<keyword evidence="1" id="KW-0812">Transmembrane</keyword>
<sequence length="1065" mass="105288">MPERRGFPVGPVVRRAAAQWQLLAAVLVVMVLSGALVGVGVLLVGPGRQAALGAAAASVDGTGTTSAASRADLVVVTARTDGASDDDPPGARAVVDDLLPALRQALAPLDATESVWVSTPPTLLPGAPARLAYLLDADTVQQHATVVAGRWPASGGGATGGPTEVVLPSATAQLLGLAVGDRLSLAATPLTVVGLVEHDASGAWDRDRLRGVAADVDSGWLPVYGPFIVAPGTVLAAGTPVGRVSIEADVDLTAHADALGATAARVAALGGTLDGVAGDQLASVTVSSRLPGFVADARRQLDVTAALVLTTVLLVATLAGAAIALLARLLATRRSTDTALLADRGASRSQLAGAAAGEGLLLALVGVVAAVPLAALGYRAVTSTGPLAEAWTEGGAGPAWPTAAGWLLVTGCVAVGTLALAAVGVVLSVRGGGPSREGRHVVAGGVARSGVDVLLVALAVLGVLQLRAHRFDGGAPDPVLVLAPTLALVAAAAVALRVVAPLGRGAELAARRGRGLAVPLAGWQVARGRATSGVFLVALAAASLTFALVFQATWLASQRDQGAAAVGTDVRVPVDGTPDQGARVSAAAGAPGAGGAAVAAATHRTVTLGSRPGGVTLVAVDTSRADLLVRGRLGGSATWWALTEPVRPGEASAGLVVSGNAVPIEVTGGLEGVDDVALPAHVTLVLEGERGERVAAAAPDVVLDGTAQPVTVTAPSDATWRIVGLRVVVPGGVELSQGDQARLEVVVRVPGAMAREGDPAAWTAYADESADDGALAGRPVAEAGADTLGFSAPVSRFELGFTSVEVVVAGFGPTEPVPVLASASLADQLGVAVGDALDLGVASVVLPAVVAGVLPYVPSAPDDPAVLADVDTLSRALLQRGDLDSVVDEWWVATDHSEAVAAATGGVSRTALQDALTAGPLRAAAAVALALLVVAALALAMAGTVARELAVAHDRSAETARLRALGVPRRLVSATGAARHVILTTVAVGLGALAGGGLSLVLGALLVTARDGGAPVPGALVVWPWAALLVLLGTLLAGCTLVGLPPARRVARRSTAASLRAGAAR</sequence>
<keyword evidence="1" id="KW-0472">Membrane</keyword>
<feature type="transmembrane region" description="Helical" evidence="1">
    <location>
        <begin position="534"/>
        <end position="556"/>
    </location>
</feature>
<dbReference type="GO" id="GO:0044874">
    <property type="term" value="P:lipoprotein localization to outer membrane"/>
    <property type="evidence" value="ECO:0007669"/>
    <property type="project" value="TreeGrafter"/>
</dbReference>
<keyword evidence="1" id="KW-1133">Transmembrane helix</keyword>
<evidence type="ECO:0000313" key="3">
    <source>
        <dbReference type="Proteomes" id="UP000565724"/>
    </source>
</evidence>
<feature type="transmembrane region" description="Helical" evidence="1">
    <location>
        <begin position="923"/>
        <end position="946"/>
    </location>
</feature>
<feature type="transmembrane region" description="Helical" evidence="1">
    <location>
        <begin position="478"/>
        <end position="499"/>
    </location>
</feature>
<evidence type="ECO:0000256" key="1">
    <source>
        <dbReference type="SAM" id="Phobius"/>
    </source>
</evidence>
<evidence type="ECO:0000313" key="2">
    <source>
        <dbReference type="EMBL" id="NUU18756.1"/>
    </source>
</evidence>
<dbReference type="PANTHER" id="PTHR30489:SF0">
    <property type="entry name" value="LIPOPROTEIN-RELEASING SYSTEM TRANSMEMBRANE PROTEIN LOLE"/>
    <property type="match status" value="1"/>
</dbReference>
<dbReference type="RefSeq" id="WP_175348672.1">
    <property type="nucleotide sequence ID" value="NZ_JABMCI010000068.1"/>
</dbReference>
<feature type="transmembrane region" description="Helical" evidence="1">
    <location>
        <begin position="1022"/>
        <end position="1044"/>
    </location>
</feature>
<gene>
    <name evidence="2" type="ORF">HP550_16005</name>
</gene>
<feature type="transmembrane region" description="Helical" evidence="1">
    <location>
        <begin position="441"/>
        <end position="466"/>
    </location>
</feature>
<accession>A0A7Y6DXP8</accession>
<feature type="transmembrane region" description="Helical" evidence="1">
    <location>
        <begin position="351"/>
        <end position="378"/>
    </location>
</feature>
<keyword evidence="3" id="KW-1185">Reference proteome</keyword>
<feature type="transmembrane region" description="Helical" evidence="1">
    <location>
        <begin position="20"/>
        <end position="44"/>
    </location>
</feature>
<dbReference type="AlphaFoldDB" id="A0A7Y6DXP8"/>
<comment type="caution">
    <text evidence="2">The sequence shown here is derived from an EMBL/GenBank/DDBJ whole genome shotgun (WGS) entry which is preliminary data.</text>
</comment>
<feature type="transmembrane region" description="Helical" evidence="1">
    <location>
        <begin position="980"/>
        <end position="1002"/>
    </location>
</feature>
<proteinExistence type="predicted"/>
<organism evidence="2 3">
    <name type="scientific">Cellulomonas humilata</name>
    <dbReference type="NCBI Taxonomy" id="144055"/>
    <lineage>
        <taxon>Bacteria</taxon>
        <taxon>Bacillati</taxon>
        <taxon>Actinomycetota</taxon>
        <taxon>Actinomycetes</taxon>
        <taxon>Micrococcales</taxon>
        <taxon>Cellulomonadaceae</taxon>
        <taxon>Cellulomonas</taxon>
    </lineage>
</organism>
<dbReference type="PANTHER" id="PTHR30489">
    <property type="entry name" value="LIPOPROTEIN-RELEASING SYSTEM TRANSMEMBRANE PROTEIN LOLE"/>
    <property type="match status" value="1"/>
</dbReference>
<dbReference type="GO" id="GO:0098797">
    <property type="term" value="C:plasma membrane protein complex"/>
    <property type="evidence" value="ECO:0007669"/>
    <property type="project" value="TreeGrafter"/>
</dbReference>
<dbReference type="Proteomes" id="UP000565724">
    <property type="component" value="Unassembled WGS sequence"/>
</dbReference>
<evidence type="ECO:0008006" key="4">
    <source>
        <dbReference type="Google" id="ProtNLM"/>
    </source>
</evidence>
<protein>
    <recommendedName>
        <fullName evidence="4">ABC3 transporter permease protein domain-containing protein</fullName>
    </recommendedName>
</protein>
<reference evidence="2 3" key="1">
    <citation type="submission" date="2020-05" db="EMBL/GenBank/DDBJ databases">
        <title>Genome Sequencing of Type Strains.</title>
        <authorList>
            <person name="Lemaire J.F."/>
            <person name="Inderbitzin P."/>
            <person name="Gregorio O.A."/>
            <person name="Collins S.B."/>
            <person name="Wespe N."/>
            <person name="Knight-Connoni V."/>
        </authorList>
    </citation>
    <scope>NUCLEOTIDE SEQUENCE [LARGE SCALE GENOMIC DNA]</scope>
    <source>
        <strain evidence="2 3">ATCC 25174</strain>
    </source>
</reference>
<dbReference type="InterPro" id="IPR051447">
    <property type="entry name" value="Lipoprotein-release_system"/>
</dbReference>
<feature type="transmembrane region" description="Helical" evidence="1">
    <location>
        <begin position="306"/>
        <end position="330"/>
    </location>
</feature>
<dbReference type="EMBL" id="JABMCI010000068">
    <property type="protein sequence ID" value="NUU18756.1"/>
    <property type="molecule type" value="Genomic_DNA"/>
</dbReference>
<name>A0A7Y6DXP8_9CELL</name>